<evidence type="ECO:0000256" key="2">
    <source>
        <dbReference type="PROSITE-ProRule" id="PRU00169"/>
    </source>
</evidence>
<dbReference type="PROSITE" id="PS50110">
    <property type="entry name" value="RESPONSE_REGULATORY"/>
    <property type="match status" value="1"/>
</dbReference>
<evidence type="ECO:0000313" key="4">
    <source>
        <dbReference type="EMBL" id="MCC8405603.1"/>
    </source>
</evidence>
<dbReference type="InterPro" id="IPR011006">
    <property type="entry name" value="CheY-like_superfamily"/>
</dbReference>
<sequence>MSPSANELVSIVDDDPLVRTATSSLVRSLGWDAREFSCAEDFLASNERMQTHCLLCDVRMPGMNGMELLERLEAEGLRIPTLLITAFATARILERARASTALRLLEKPIDAVELETWIVRALNQR</sequence>
<keyword evidence="1 2" id="KW-0597">Phosphoprotein</keyword>
<protein>
    <submittedName>
        <fullName evidence="4">Response regulator</fullName>
    </submittedName>
</protein>
<accession>A0ABS8KLE4</accession>
<dbReference type="InterPro" id="IPR001789">
    <property type="entry name" value="Sig_transdc_resp-reg_receiver"/>
</dbReference>
<organism evidence="4 5">
    <name type="scientific">Paraburkholderia translucens</name>
    <dbReference type="NCBI Taxonomy" id="2886945"/>
    <lineage>
        <taxon>Bacteria</taxon>
        <taxon>Pseudomonadati</taxon>
        <taxon>Pseudomonadota</taxon>
        <taxon>Betaproteobacteria</taxon>
        <taxon>Burkholderiales</taxon>
        <taxon>Burkholderiaceae</taxon>
        <taxon>Paraburkholderia</taxon>
    </lineage>
</organism>
<dbReference type="PANTHER" id="PTHR44591:SF25">
    <property type="entry name" value="CHEMOTAXIS TWO-COMPONENT RESPONSE REGULATOR"/>
    <property type="match status" value="1"/>
</dbReference>
<proteinExistence type="predicted"/>
<evidence type="ECO:0000259" key="3">
    <source>
        <dbReference type="PROSITE" id="PS50110"/>
    </source>
</evidence>
<feature type="domain" description="Response regulatory" evidence="3">
    <location>
        <begin position="8"/>
        <end position="122"/>
    </location>
</feature>
<dbReference type="InterPro" id="IPR050595">
    <property type="entry name" value="Bact_response_regulator"/>
</dbReference>
<keyword evidence="5" id="KW-1185">Reference proteome</keyword>
<feature type="modified residue" description="4-aspartylphosphate" evidence="2">
    <location>
        <position position="57"/>
    </location>
</feature>
<reference evidence="4 5" key="1">
    <citation type="submission" date="2021-11" db="EMBL/GenBank/DDBJ databases">
        <authorList>
            <person name="Oh E.-T."/>
            <person name="Kim S.-B."/>
        </authorList>
    </citation>
    <scope>NUCLEOTIDE SEQUENCE [LARGE SCALE GENOMIC DNA]</scope>
    <source>
        <strain evidence="4 5">MMS20-SJTN17</strain>
    </source>
</reference>
<dbReference type="Pfam" id="PF00072">
    <property type="entry name" value="Response_reg"/>
    <property type="match status" value="1"/>
</dbReference>
<dbReference type="Proteomes" id="UP001430614">
    <property type="component" value="Unassembled WGS sequence"/>
</dbReference>
<comment type="caution">
    <text evidence="4">The sequence shown here is derived from an EMBL/GenBank/DDBJ whole genome shotgun (WGS) entry which is preliminary data.</text>
</comment>
<dbReference type="Gene3D" id="3.40.50.2300">
    <property type="match status" value="1"/>
</dbReference>
<evidence type="ECO:0000256" key="1">
    <source>
        <dbReference type="ARBA" id="ARBA00022553"/>
    </source>
</evidence>
<dbReference type="RefSeq" id="WP_230564372.1">
    <property type="nucleotide sequence ID" value="NZ_JAJITC010000022.1"/>
</dbReference>
<dbReference type="PANTHER" id="PTHR44591">
    <property type="entry name" value="STRESS RESPONSE REGULATOR PROTEIN 1"/>
    <property type="match status" value="1"/>
</dbReference>
<evidence type="ECO:0000313" key="5">
    <source>
        <dbReference type="Proteomes" id="UP001430614"/>
    </source>
</evidence>
<gene>
    <name evidence="4" type="ORF">LJ655_27725</name>
</gene>
<dbReference type="EMBL" id="JAJITC010000022">
    <property type="protein sequence ID" value="MCC8405603.1"/>
    <property type="molecule type" value="Genomic_DNA"/>
</dbReference>
<dbReference type="SUPFAM" id="SSF52172">
    <property type="entry name" value="CheY-like"/>
    <property type="match status" value="1"/>
</dbReference>
<name>A0ABS8KLE4_9BURK</name>
<dbReference type="SMART" id="SM00448">
    <property type="entry name" value="REC"/>
    <property type="match status" value="1"/>
</dbReference>